<organism evidence="1">
    <name type="scientific">Pectinophora gossypiella</name>
    <name type="common">Cotton pink bollworm</name>
    <name type="synonym">Depressaria gossypiella</name>
    <dbReference type="NCBI Taxonomy" id="13191"/>
    <lineage>
        <taxon>Eukaryota</taxon>
        <taxon>Metazoa</taxon>
        <taxon>Ecdysozoa</taxon>
        <taxon>Arthropoda</taxon>
        <taxon>Hexapoda</taxon>
        <taxon>Insecta</taxon>
        <taxon>Pterygota</taxon>
        <taxon>Neoptera</taxon>
        <taxon>Endopterygota</taxon>
        <taxon>Lepidoptera</taxon>
        <taxon>Glossata</taxon>
        <taxon>Ditrysia</taxon>
        <taxon>Gelechioidea</taxon>
        <taxon>Gelechiidae</taxon>
        <taxon>Apatetrinae</taxon>
        <taxon>Pectinophora</taxon>
    </lineage>
</organism>
<protein>
    <submittedName>
        <fullName evidence="1">Uncharacterized protein</fullName>
    </submittedName>
</protein>
<gene>
    <name evidence="1" type="ORF">g.4101</name>
</gene>
<evidence type="ECO:0000313" key="1">
    <source>
        <dbReference type="EMBL" id="JAT85695.1"/>
    </source>
</evidence>
<name>A0A1E1WFE8_PECGO</name>
<feature type="non-terminal residue" evidence="1">
    <location>
        <position position="129"/>
    </location>
</feature>
<accession>A0A1E1WFE8</accession>
<dbReference type="PANTHER" id="PTHR47331:SF1">
    <property type="entry name" value="GAG-LIKE PROTEIN"/>
    <property type="match status" value="1"/>
</dbReference>
<feature type="non-terminal residue" evidence="1">
    <location>
        <position position="1"/>
    </location>
</feature>
<dbReference type="EMBL" id="GDQN01005359">
    <property type="protein sequence ID" value="JAT85695.1"/>
    <property type="molecule type" value="Transcribed_RNA"/>
</dbReference>
<sequence length="129" mass="14328">AITSTIESPTIEVKRACVNATLYQNEQSIIITQLLNNCSSITRVIRTVGWISRYMKQLRKKRGTSGPTGSTLTTYELQDAYNLIIKNSQALDFVNDIQQLNNKGHVQTSSKLLSLNPFLDDNGILRVGG</sequence>
<dbReference type="PANTHER" id="PTHR47331">
    <property type="entry name" value="PHD-TYPE DOMAIN-CONTAINING PROTEIN"/>
    <property type="match status" value="1"/>
</dbReference>
<reference evidence="1" key="1">
    <citation type="submission" date="2015-09" db="EMBL/GenBank/DDBJ databases">
        <title>De novo assembly of Pectinophora gossypiella (Pink Bollworm) gut transcriptome.</title>
        <authorList>
            <person name="Tassone E.E."/>
        </authorList>
    </citation>
    <scope>NUCLEOTIDE SEQUENCE</scope>
</reference>
<proteinExistence type="predicted"/>
<dbReference type="OrthoDB" id="5986643at2759"/>
<dbReference type="AlphaFoldDB" id="A0A1E1WFE8"/>